<dbReference type="InterPro" id="IPR029016">
    <property type="entry name" value="GAF-like_dom_sf"/>
</dbReference>
<dbReference type="SMART" id="SM00421">
    <property type="entry name" value="HTH_LUXR"/>
    <property type="match status" value="1"/>
</dbReference>
<reference evidence="5 6" key="1">
    <citation type="submission" date="2020-01" db="EMBL/GenBank/DDBJ databases">
        <title>Genetics and antimicrobial susceptibilities of Nocardia species isolated from the soil; a comparison with species isolated from humans.</title>
        <authorList>
            <person name="Carrasco G."/>
            <person name="Monzon S."/>
            <person name="Sansegundo M."/>
            <person name="Garcia E."/>
            <person name="Garrido N."/>
            <person name="Medina M.J."/>
            <person name="Villalon P."/>
            <person name="Ramirez-Arocha A.C."/>
            <person name="Jimenez P."/>
            <person name="Cuesta I."/>
            <person name="Valdezate S."/>
        </authorList>
    </citation>
    <scope>NUCLEOTIDE SEQUENCE [LARGE SCALE GENOMIC DNA]</scope>
    <source>
        <strain evidence="5 6">CNM20110626</strain>
    </source>
</reference>
<dbReference type="GO" id="GO:0003677">
    <property type="term" value="F:DNA binding"/>
    <property type="evidence" value="ECO:0007669"/>
    <property type="project" value="UniProtKB-KW"/>
</dbReference>
<sequence length="354" mass="37792">MHDLVRHCHGGLDPLELPQQLLRSVRRLLPVDAAFFATADPATLLFTGSYAEQPLDSVAPLFLDNEFSGNDVNRFAALALSPTHVASLDAATHFDRAASGRYRDIMRPLGLGDELRAALVAGSHCWGYLCLHRADDPLGFTRAETELIASVGPHLAHALRRAVLLTGSAAGAADEPGVVLLAENLSVVAVTPEAEHLLSLVEQLRPSSLPLPAPVYAVAMALRSIEQGTALPQTLPTSRVRARDGRWLTLYASRLSGPPGEQSISVIIKTAEPAATVPLLLSAYGLSPREAEVARLVLRGSSTQHISESLHISRHTVQDHLKAVFDKVGVRSRRDLVGVLLRPPAPAPGDGSTT</sequence>
<evidence type="ECO:0000313" key="5">
    <source>
        <dbReference type="EMBL" id="NEW32679.1"/>
    </source>
</evidence>
<organism evidence="5 6">
    <name type="scientific">Nocardia cyriacigeorgica</name>
    <dbReference type="NCBI Taxonomy" id="135487"/>
    <lineage>
        <taxon>Bacteria</taxon>
        <taxon>Bacillati</taxon>
        <taxon>Actinomycetota</taxon>
        <taxon>Actinomycetes</taxon>
        <taxon>Mycobacteriales</taxon>
        <taxon>Nocardiaceae</taxon>
        <taxon>Nocardia</taxon>
    </lineage>
</organism>
<dbReference type="AlphaFoldDB" id="A0A6P1CJ92"/>
<dbReference type="Gene3D" id="1.10.10.10">
    <property type="entry name" value="Winged helix-like DNA-binding domain superfamily/Winged helix DNA-binding domain"/>
    <property type="match status" value="1"/>
</dbReference>
<dbReference type="CDD" id="cd06170">
    <property type="entry name" value="LuxR_C_like"/>
    <property type="match status" value="1"/>
</dbReference>
<evidence type="ECO:0000256" key="2">
    <source>
        <dbReference type="ARBA" id="ARBA00023125"/>
    </source>
</evidence>
<dbReference type="InterPro" id="IPR000792">
    <property type="entry name" value="Tscrpt_reg_LuxR_C"/>
</dbReference>
<keyword evidence="1" id="KW-0805">Transcription regulation</keyword>
<evidence type="ECO:0000256" key="3">
    <source>
        <dbReference type="ARBA" id="ARBA00023163"/>
    </source>
</evidence>
<keyword evidence="3" id="KW-0804">Transcription</keyword>
<dbReference type="InterPro" id="IPR003018">
    <property type="entry name" value="GAF"/>
</dbReference>
<evidence type="ECO:0000256" key="1">
    <source>
        <dbReference type="ARBA" id="ARBA00023015"/>
    </source>
</evidence>
<gene>
    <name evidence="5" type="ORF">GV791_08900</name>
</gene>
<protein>
    <submittedName>
        <fullName evidence="5">GAF domain-containing protein</fullName>
    </submittedName>
</protein>
<comment type="caution">
    <text evidence="5">The sequence shown here is derived from an EMBL/GenBank/DDBJ whole genome shotgun (WGS) entry which is preliminary data.</text>
</comment>
<dbReference type="SUPFAM" id="SSF55781">
    <property type="entry name" value="GAF domain-like"/>
    <property type="match status" value="1"/>
</dbReference>
<feature type="domain" description="HTH luxR-type" evidence="4">
    <location>
        <begin position="279"/>
        <end position="344"/>
    </location>
</feature>
<accession>A0A6P1CJ92</accession>
<dbReference type="Pfam" id="PF00196">
    <property type="entry name" value="GerE"/>
    <property type="match status" value="1"/>
</dbReference>
<dbReference type="GO" id="GO:0006355">
    <property type="term" value="P:regulation of DNA-templated transcription"/>
    <property type="evidence" value="ECO:0007669"/>
    <property type="project" value="InterPro"/>
</dbReference>
<dbReference type="PANTHER" id="PTHR44688:SF16">
    <property type="entry name" value="DNA-BINDING TRANSCRIPTIONAL ACTIVATOR DEVR_DOSR"/>
    <property type="match status" value="1"/>
</dbReference>
<evidence type="ECO:0000259" key="4">
    <source>
        <dbReference type="PROSITE" id="PS50043"/>
    </source>
</evidence>
<dbReference type="EMBL" id="JAAGVB010000010">
    <property type="protein sequence ID" value="NEW32679.1"/>
    <property type="molecule type" value="Genomic_DNA"/>
</dbReference>
<dbReference type="SUPFAM" id="SSF46894">
    <property type="entry name" value="C-terminal effector domain of the bipartite response regulators"/>
    <property type="match status" value="1"/>
</dbReference>
<dbReference type="Gene3D" id="3.30.450.40">
    <property type="match status" value="1"/>
</dbReference>
<dbReference type="Proteomes" id="UP000471166">
    <property type="component" value="Unassembled WGS sequence"/>
</dbReference>
<dbReference type="InterPro" id="IPR016032">
    <property type="entry name" value="Sig_transdc_resp-reg_C-effctor"/>
</dbReference>
<dbReference type="SMART" id="SM00065">
    <property type="entry name" value="GAF"/>
    <property type="match status" value="1"/>
</dbReference>
<dbReference type="InterPro" id="IPR036388">
    <property type="entry name" value="WH-like_DNA-bd_sf"/>
</dbReference>
<name>A0A6P1CJ92_9NOCA</name>
<dbReference type="PRINTS" id="PR00038">
    <property type="entry name" value="HTHLUXR"/>
</dbReference>
<evidence type="ECO:0000313" key="6">
    <source>
        <dbReference type="Proteomes" id="UP000471166"/>
    </source>
</evidence>
<dbReference type="Pfam" id="PF01590">
    <property type="entry name" value="GAF"/>
    <property type="match status" value="1"/>
</dbReference>
<dbReference type="RefSeq" id="WP_163843526.1">
    <property type="nucleotide sequence ID" value="NZ_JAAGVB010000010.1"/>
</dbReference>
<keyword evidence="2" id="KW-0238">DNA-binding</keyword>
<dbReference type="PROSITE" id="PS50043">
    <property type="entry name" value="HTH_LUXR_2"/>
    <property type="match status" value="1"/>
</dbReference>
<proteinExistence type="predicted"/>
<dbReference type="PANTHER" id="PTHR44688">
    <property type="entry name" value="DNA-BINDING TRANSCRIPTIONAL ACTIVATOR DEVR_DOSR"/>
    <property type="match status" value="1"/>
</dbReference>
<dbReference type="PROSITE" id="PS00622">
    <property type="entry name" value="HTH_LUXR_1"/>
    <property type="match status" value="1"/>
</dbReference>